<sequence>MDLSSHRNSGHQVPSGDGSGGSGGPGSASNGMMSPHGFFAGLAGHMGSPHQHHGHHHQQHHGQQHHPGHHHHHHGGIPPTAAAAAAAMLLRASERYQRTPKCARCRNHGVVSALKGHKRYCRWRDCACAKCTLIAERQRVMAAQVALRRQQAQEENEARELGLLYTVPSSGMNNMGQQAGPQGPAGQDSPTRSMSDRSGSGGGRKSANRAESGCDSSANNGYDNSVNKRLNYSGREAGQHPPGPLPPICPTGSERDESSHQHYHPYMNRKGDGLLNTAEPLSPPTNRASKMSNNSLSPKSPQLMDSDSDDAGDSDHNSHPTDEPELLLPSDRTKFELADVDDNGSALEAASGGGSEPEAASKRVPLDTLARLFPQTKRATLKSTLDRCDGDVLRAIEQLVYHNNNPQPEGNNGSTVNANEANLEGAHPASGNSNQHKRKSSEHSSSGSREKHVPRYNHHHHHHQHHPHPQAAAEASLQWKNCLSAVGNAFPNAGSLGGGSSSRPPIFPLQPGYFPAAFGYGAASSFLAGSFLRPDYPVFPGMNLLAAAGGSSQGGSLEPISPAAYAAYHQQTPNVVLHHSSPGSANGSAGGVVKQESDLGVIMSENQSSSPRSDRSERSPYSD</sequence>
<dbReference type="InterPro" id="IPR001275">
    <property type="entry name" value="DM_DNA-bd"/>
</dbReference>
<evidence type="ECO:0000256" key="3">
    <source>
        <dbReference type="ARBA" id="ARBA00022833"/>
    </source>
</evidence>
<keyword evidence="2 6" id="KW-0479">Metal-binding</keyword>
<dbReference type="InParanoid" id="E9G633"/>
<dbReference type="OrthoDB" id="6162476at2759"/>
<feature type="DNA-binding region" description="DM" evidence="6">
    <location>
        <begin position="102"/>
        <end position="149"/>
    </location>
</feature>
<feature type="compositionally biased region" description="Basic and acidic residues" evidence="7">
    <location>
        <begin position="612"/>
        <end position="623"/>
    </location>
</feature>
<feature type="domain" description="DM" evidence="8">
    <location>
        <begin position="102"/>
        <end position="149"/>
    </location>
</feature>
<dbReference type="AlphaFoldDB" id="E9G633"/>
<evidence type="ECO:0000256" key="6">
    <source>
        <dbReference type="PROSITE-ProRule" id="PRU00070"/>
    </source>
</evidence>
<dbReference type="PROSITE" id="PS40000">
    <property type="entry name" value="DM_1"/>
    <property type="match status" value="1"/>
</dbReference>
<accession>E9G633</accession>
<feature type="compositionally biased region" description="Basic residues" evidence="7">
    <location>
        <begin position="50"/>
        <end position="75"/>
    </location>
</feature>
<feature type="compositionally biased region" description="Low complexity" evidence="7">
    <location>
        <begin position="171"/>
        <end position="198"/>
    </location>
</feature>
<dbReference type="KEGG" id="dpx:DAPPUDRAFT_290549"/>
<feature type="region of interest" description="Disordered" evidence="7">
    <location>
        <begin position="402"/>
        <end position="474"/>
    </location>
</feature>
<feature type="region of interest" description="Disordered" evidence="7">
    <location>
        <begin position="1"/>
        <end position="81"/>
    </location>
</feature>
<organism evidence="9 10">
    <name type="scientific">Daphnia pulex</name>
    <name type="common">Water flea</name>
    <dbReference type="NCBI Taxonomy" id="6669"/>
    <lineage>
        <taxon>Eukaryota</taxon>
        <taxon>Metazoa</taxon>
        <taxon>Ecdysozoa</taxon>
        <taxon>Arthropoda</taxon>
        <taxon>Crustacea</taxon>
        <taxon>Branchiopoda</taxon>
        <taxon>Diplostraca</taxon>
        <taxon>Cladocera</taxon>
        <taxon>Anomopoda</taxon>
        <taxon>Daphniidae</taxon>
        <taxon>Daphnia</taxon>
    </lineage>
</organism>
<evidence type="ECO:0000256" key="1">
    <source>
        <dbReference type="ARBA" id="ARBA00006834"/>
    </source>
</evidence>
<feature type="compositionally biased region" description="Basic residues" evidence="7">
    <location>
        <begin position="454"/>
        <end position="468"/>
    </location>
</feature>
<comment type="subcellular location">
    <subcellularLocation>
        <location evidence="6">Nucleus</location>
    </subcellularLocation>
</comment>
<dbReference type="GO" id="GO:0046872">
    <property type="term" value="F:metal ion binding"/>
    <property type="evidence" value="ECO:0007669"/>
    <property type="project" value="UniProtKB-KW"/>
</dbReference>
<reference evidence="9 10" key="1">
    <citation type="journal article" date="2011" name="Science">
        <title>The ecoresponsive genome of Daphnia pulex.</title>
        <authorList>
            <person name="Colbourne J.K."/>
            <person name="Pfrender M.E."/>
            <person name="Gilbert D."/>
            <person name="Thomas W.K."/>
            <person name="Tucker A."/>
            <person name="Oakley T.H."/>
            <person name="Tokishita S."/>
            <person name="Aerts A."/>
            <person name="Arnold G.J."/>
            <person name="Basu M.K."/>
            <person name="Bauer D.J."/>
            <person name="Caceres C.E."/>
            <person name="Carmel L."/>
            <person name="Casola C."/>
            <person name="Choi J.H."/>
            <person name="Detter J.C."/>
            <person name="Dong Q."/>
            <person name="Dusheyko S."/>
            <person name="Eads B.D."/>
            <person name="Frohlich T."/>
            <person name="Geiler-Samerotte K.A."/>
            <person name="Gerlach D."/>
            <person name="Hatcher P."/>
            <person name="Jogdeo S."/>
            <person name="Krijgsveld J."/>
            <person name="Kriventseva E.V."/>
            <person name="Kultz D."/>
            <person name="Laforsch C."/>
            <person name="Lindquist E."/>
            <person name="Lopez J."/>
            <person name="Manak J.R."/>
            <person name="Muller J."/>
            <person name="Pangilinan J."/>
            <person name="Patwardhan R.P."/>
            <person name="Pitluck S."/>
            <person name="Pritham E.J."/>
            <person name="Rechtsteiner A."/>
            <person name="Rho M."/>
            <person name="Rogozin I.B."/>
            <person name="Sakarya O."/>
            <person name="Salamov A."/>
            <person name="Schaack S."/>
            <person name="Shapiro H."/>
            <person name="Shiga Y."/>
            <person name="Skalitzky C."/>
            <person name="Smith Z."/>
            <person name="Souvorov A."/>
            <person name="Sung W."/>
            <person name="Tang Z."/>
            <person name="Tsuchiya D."/>
            <person name="Tu H."/>
            <person name="Vos H."/>
            <person name="Wang M."/>
            <person name="Wolf Y.I."/>
            <person name="Yamagata H."/>
            <person name="Yamada T."/>
            <person name="Ye Y."/>
            <person name="Shaw J.R."/>
            <person name="Andrews J."/>
            <person name="Crease T.J."/>
            <person name="Tang H."/>
            <person name="Lucas S.M."/>
            <person name="Robertson H.M."/>
            <person name="Bork P."/>
            <person name="Koonin E.V."/>
            <person name="Zdobnov E.M."/>
            <person name="Grigoriev I.V."/>
            <person name="Lynch M."/>
            <person name="Boore J.L."/>
        </authorList>
    </citation>
    <scope>NUCLEOTIDE SEQUENCE [LARGE SCALE GENOMIC DNA]</scope>
</reference>
<feature type="region of interest" description="Disordered" evidence="7">
    <location>
        <begin position="167"/>
        <end position="329"/>
    </location>
</feature>
<evidence type="ECO:0000259" key="8">
    <source>
        <dbReference type="PROSITE" id="PS50809"/>
    </source>
</evidence>
<evidence type="ECO:0000313" key="10">
    <source>
        <dbReference type="Proteomes" id="UP000000305"/>
    </source>
</evidence>
<comment type="similarity">
    <text evidence="1">Belongs to the DMRT family.</text>
</comment>
<dbReference type="GO" id="GO:0007548">
    <property type="term" value="P:sex differentiation"/>
    <property type="evidence" value="ECO:0000318"/>
    <property type="project" value="GO_Central"/>
</dbReference>
<feature type="compositionally biased region" description="Polar residues" evidence="7">
    <location>
        <begin position="284"/>
        <end position="300"/>
    </location>
</feature>
<dbReference type="GO" id="GO:0000978">
    <property type="term" value="F:RNA polymerase II cis-regulatory region sequence-specific DNA binding"/>
    <property type="evidence" value="ECO:0000318"/>
    <property type="project" value="GO_Central"/>
</dbReference>
<keyword evidence="4 6" id="KW-0238">DNA-binding</keyword>
<dbReference type="FunFam" id="4.10.1040.10:FF:000001">
    <property type="entry name" value="doublesex- and mab-3-related transcription factor 1"/>
    <property type="match status" value="1"/>
</dbReference>
<keyword evidence="5 6" id="KW-0539">Nucleus</keyword>
<dbReference type="Pfam" id="PF03474">
    <property type="entry name" value="DMA"/>
    <property type="match status" value="1"/>
</dbReference>
<dbReference type="Proteomes" id="UP000000305">
    <property type="component" value="Unassembled WGS sequence"/>
</dbReference>
<proteinExistence type="inferred from homology"/>
<feature type="compositionally biased region" description="Polar residues" evidence="7">
    <location>
        <begin position="1"/>
        <end position="12"/>
    </location>
</feature>
<dbReference type="PROSITE" id="PS50809">
    <property type="entry name" value="DM_2"/>
    <property type="match status" value="1"/>
</dbReference>
<dbReference type="InterPro" id="IPR005173">
    <property type="entry name" value="DMA"/>
</dbReference>
<feature type="compositionally biased region" description="Polar residues" evidence="7">
    <location>
        <begin position="214"/>
        <end position="230"/>
    </location>
</feature>
<dbReference type="STRING" id="6669.E9G633"/>
<dbReference type="SMART" id="SM00301">
    <property type="entry name" value="DM"/>
    <property type="match status" value="1"/>
</dbReference>
<name>E9G633_DAPPU</name>
<gene>
    <name evidence="9" type="ORF">DAPPUDRAFT_290549</name>
</gene>
<dbReference type="InterPro" id="IPR036407">
    <property type="entry name" value="DM_DNA-bd_sf"/>
</dbReference>
<dbReference type="PANTHER" id="PTHR12322">
    <property type="entry name" value="DOUBLESEX AND MAB-3 RELATED TRANSCRIPTION FACTOR DMRT"/>
    <property type="match status" value="1"/>
</dbReference>
<feature type="region of interest" description="Disordered" evidence="7">
    <location>
        <begin position="583"/>
        <end position="623"/>
    </location>
</feature>
<dbReference type="OMA" id="PQKFKSP"/>
<feature type="compositionally biased region" description="Gly residues" evidence="7">
    <location>
        <begin position="17"/>
        <end position="26"/>
    </location>
</feature>
<dbReference type="SUPFAM" id="SSF46934">
    <property type="entry name" value="UBA-like"/>
    <property type="match status" value="1"/>
</dbReference>
<evidence type="ECO:0000256" key="2">
    <source>
        <dbReference type="ARBA" id="ARBA00022723"/>
    </source>
</evidence>
<dbReference type="PANTHER" id="PTHR12322:SF116">
    <property type="entry name" value="DOUBLESEX-MAB RELATED 99B"/>
    <property type="match status" value="1"/>
</dbReference>
<dbReference type="InterPro" id="IPR026607">
    <property type="entry name" value="DMRT"/>
</dbReference>
<evidence type="ECO:0000313" key="9">
    <source>
        <dbReference type="EMBL" id="EFX84867.1"/>
    </source>
</evidence>
<evidence type="ECO:0000256" key="4">
    <source>
        <dbReference type="ARBA" id="ARBA00023125"/>
    </source>
</evidence>
<evidence type="ECO:0000256" key="7">
    <source>
        <dbReference type="SAM" id="MobiDB-lite"/>
    </source>
</evidence>
<feature type="compositionally biased region" description="Polar residues" evidence="7">
    <location>
        <begin position="402"/>
        <end position="420"/>
    </location>
</feature>
<dbReference type="Pfam" id="PF00751">
    <property type="entry name" value="DM"/>
    <property type="match status" value="1"/>
</dbReference>
<dbReference type="InterPro" id="IPR009060">
    <property type="entry name" value="UBA-like_sf"/>
</dbReference>
<dbReference type="GO" id="GO:0005634">
    <property type="term" value="C:nucleus"/>
    <property type="evidence" value="ECO:0000318"/>
    <property type="project" value="GO_Central"/>
</dbReference>
<evidence type="ECO:0000256" key="5">
    <source>
        <dbReference type="ARBA" id="ARBA00023242"/>
    </source>
</evidence>
<dbReference type="GO" id="GO:0000981">
    <property type="term" value="F:DNA-binding transcription factor activity, RNA polymerase II-specific"/>
    <property type="evidence" value="ECO:0000318"/>
    <property type="project" value="GO_Central"/>
</dbReference>
<protein>
    <submittedName>
        <fullName evidence="9">DMRT-99B-like protein</fullName>
    </submittedName>
</protein>
<dbReference type="HOGENOM" id="CLU_438930_0_0_1"/>
<dbReference type="Gene3D" id="4.10.1040.10">
    <property type="entry name" value="DM DNA-binding domain"/>
    <property type="match status" value="1"/>
</dbReference>
<dbReference type="SUPFAM" id="SSF82927">
    <property type="entry name" value="Cysteine-rich DNA binding domain, (DM domain)"/>
    <property type="match status" value="1"/>
</dbReference>
<feature type="compositionally biased region" description="Basic and acidic residues" evidence="7">
    <location>
        <begin position="313"/>
        <end position="322"/>
    </location>
</feature>
<keyword evidence="3 6" id="KW-0862">Zinc</keyword>
<keyword evidence="10" id="KW-1185">Reference proteome</keyword>
<dbReference type="CDD" id="cd14417">
    <property type="entry name" value="CUE_DMA_DMRTA1"/>
    <property type="match status" value="1"/>
</dbReference>
<dbReference type="eggNOG" id="KOG3815">
    <property type="taxonomic scope" value="Eukaryota"/>
</dbReference>
<dbReference type="GO" id="GO:0006357">
    <property type="term" value="P:regulation of transcription by RNA polymerase II"/>
    <property type="evidence" value="ECO:0000318"/>
    <property type="project" value="GO_Central"/>
</dbReference>
<dbReference type="EMBL" id="GL732533">
    <property type="protein sequence ID" value="EFX84867.1"/>
    <property type="molecule type" value="Genomic_DNA"/>
</dbReference>